<evidence type="ECO:0000313" key="6">
    <source>
        <dbReference type="Proteomes" id="UP000078390"/>
    </source>
</evidence>
<evidence type="ECO:0000256" key="3">
    <source>
        <dbReference type="ARBA" id="ARBA00023270"/>
    </source>
</evidence>
<dbReference type="EC" id="4.2.1.10" evidence="4"/>
<dbReference type="PANTHER" id="PTHR43699:SF1">
    <property type="entry name" value="3-DEHYDROQUINATE DEHYDRATASE"/>
    <property type="match status" value="1"/>
</dbReference>
<dbReference type="AlphaFoldDB" id="A0A179D615"/>
<reference evidence="5 6" key="1">
    <citation type="submission" date="2016-04" db="EMBL/GenBank/DDBJ databases">
        <title>Genome analysis of Thermosulfurimonas dismutans, the first thermophilic sulfur-disproportionating bacterium of the phylum Thermodesulfobacteria.</title>
        <authorList>
            <person name="Mardanov A.V."/>
            <person name="Beletsky A.V."/>
            <person name="Kadnikov V.V."/>
            <person name="Slobodkin A.I."/>
            <person name="Ravin N.V."/>
        </authorList>
    </citation>
    <scope>NUCLEOTIDE SEQUENCE [LARGE SCALE GENOMIC DNA]</scope>
    <source>
        <strain evidence="5 6">S95</strain>
    </source>
</reference>
<comment type="catalytic activity">
    <reaction evidence="1 4">
        <text>3-dehydroquinate = 3-dehydroshikimate + H2O</text>
        <dbReference type="Rhea" id="RHEA:21096"/>
        <dbReference type="ChEBI" id="CHEBI:15377"/>
        <dbReference type="ChEBI" id="CHEBI:16630"/>
        <dbReference type="ChEBI" id="CHEBI:32364"/>
        <dbReference type="EC" id="4.2.1.10"/>
    </reaction>
</comment>
<dbReference type="RefSeq" id="WP_068669576.1">
    <property type="nucleotide sequence ID" value="NZ_LWLG01000003.1"/>
</dbReference>
<keyword evidence="4" id="KW-0028">Amino-acid biosynthesis</keyword>
<comment type="subunit">
    <text evidence="4">Homodimer.</text>
</comment>
<feature type="active site" description="Schiff-base intermediate with substrate" evidence="4">
    <location>
        <position position="141"/>
    </location>
</feature>
<dbReference type="UniPathway" id="UPA00053">
    <property type="reaction ID" value="UER00086"/>
</dbReference>
<evidence type="ECO:0000256" key="4">
    <source>
        <dbReference type="HAMAP-Rule" id="MF_00214"/>
    </source>
</evidence>
<dbReference type="InterPro" id="IPR050146">
    <property type="entry name" value="Type-I_3-dehydroquinase"/>
</dbReference>
<dbReference type="NCBIfam" id="TIGR01093">
    <property type="entry name" value="aroD"/>
    <property type="match status" value="1"/>
</dbReference>
<feature type="binding site" evidence="4">
    <location>
        <position position="56"/>
    </location>
    <ligand>
        <name>3-dehydroquinate</name>
        <dbReference type="ChEBI" id="CHEBI:32364"/>
    </ligand>
</feature>
<dbReference type="InterPro" id="IPR001381">
    <property type="entry name" value="DHquinase_I"/>
</dbReference>
<evidence type="ECO:0000256" key="2">
    <source>
        <dbReference type="ARBA" id="ARBA00023239"/>
    </source>
</evidence>
<dbReference type="Gene3D" id="3.20.20.70">
    <property type="entry name" value="Aldolase class I"/>
    <property type="match status" value="1"/>
</dbReference>
<proteinExistence type="inferred from homology"/>
<dbReference type="InterPro" id="IPR013785">
    <property type="entry name" value="Aldolase_TIM"/>
</dbReference>
<feature type="binding site" evidence="4">
    <location>
        <begin position="29"/>
        <end position="31"/>
    </location>
    <ligand>
        <name>3-dehydroquinate</name>
        <dbReference type="ChEBI" id="CHEBI:32364"/>
    </ligand>
</feature>
<dbReference type="HAMAP" id="MF_00214">
    <property type="entry name" value="AroD"/>
    <property type="match status" value="1"/>
</dbReference>
<dbReference type="InterPro" id="IPR018508">
    <property type="entry name" value="3-dehydroquinate_DH_AS"/>
</dbReference>
<sequence length="227" mass="24811">MICVSIAEPTVEAVLRALAQAQGQADLFEIRLDALEKPAVAPFLSVRKKPLLFTFRAEEEGGFRPVPLSERLTWLREAASAGADYVDLELSAGPEAIRELLKVSRTTKLILSYHNFEKTPKEDYLKDKIKEMVEMGAAIGKVVCMAKEVEDGLRLLGLIPWARECFDIPLMAFAMGPLGKWTRVVSVLLGAPFAYAAARPGGATAPGQLTAEELRKALALLSEEKIS</sequence>
<dbReference type="GO" id="GO:0046279">
    <property type="term" value="P:3,4-dihydroxybenzoate biosynthetic process"/>
    <property type="evidence" value="ECO:0007669"/>
    <property type="project" value="TreeGrafter"/>
</dbReference>
<comment type="caution">
    <text evidence="5">The sequence shown here is derived from an EMBL/GenBank/DDBJ whole genome shotgun (WGS) entry which is preliminary data.</text>
</comment>
<feature type="binding site" evidence="4">
    <location>
        <position position="5"/>
    </location>
    <ligand>
        <name>3-dehydroquinate</name>
        <dbReference type="ChEBI" id="CHEBI:32364"/>
    </ligand>
</feature>
<dbReference type="PROSITE" id="PS01028">
    <property type="entry name" value="DEHYDROQUINASE_I"/>
    <property type="match status" value="1"/>
</dbReference>
<dbReference type="GO" id="GO:0008652">
    <property type="term" value="P:amino acid biosynthetic process"/>
    <property type="evidence" value="ECO:0007669"/>
    <property type="project" value="UniProtKB-KW"/>
</dbReference>
<keyword evidence="2 4" id="KW-0456">Lyase</keyword>
<keyword evidence="3 4" id="KW-0704">Schiff base</keyword>
<dbReference type="SUPFAM" id="SSF51569">
    <property type="entry name" value="Aldolase"/>
    <property type="match status" value="1"/>
</dbReference>
<feature type="binding site" evidence="4">
    <location>
        <position position="183"/>
    </location>
    <ligand>
        <name>3-dehydroquinate</name>
        <dbReference type="ChEBI" id="CHEBI:32364"/>
    </ligand>
</feature>
<dbReference type="GO" id="GO:0009073">
    <property type="term" value="P:aromatic amino acid family biosynthetic process"/>
    <property type="evidence" value="ECO:0007669"/>
    <property type="project" value="UniProtKB-KW"/>
</dbReference>
<dbReference type="GO" id="GO:0003855">
    <property type="term" value="F:3-dehydroquinate dehydratase activity"/>
    <property type="evidence" value="ECO:0007669"/>
    <property type="project" value="UniProtKB-UniRule"/>
</dbReference>
<dbReference type="STRING" id="999894.TDIS_0821"/>
<accession>A0A179D615</accession>
<dbReference type="Proteomes" id="UP000078390">
    <property type="component" value="Unassembled WGS sequence"/>
</dbReference>
<feature type="active site" description="Proton donor/acceptor" evidence="4">
    <location>
        <position position="114"/>
    </location>
</feature>
<dbReference type="OrthoDB" id="9813659at2"/>
<dbReference type="CDD" id="cd00502">
    <property type="entry name" value="DHQase_I"/>
    <property type="match status" value="1"/>
</dbReference>
<name>A0A179D615_9BACT</name>
<dbReference type="GO" id="GO:0009423">
    <property type="term" value="P:chorismate biosynthetic process"/>
    <property type="evidence" value="ECO:0007669"/>
    <property type="project" value="UniProtKB-UniRule"/>
</dbReference>
<protein>
    <recommendedName>
        <fullName evidence="4">3-dehydroquinate dehydratase</fullName>
        <shortName evidence="4">3-dehydroquinase</shortName>
        <ecNumber evidence="4">4.2.1.10</ecNumber>
    </recommendedName>
    <alternativeName>
        <fullName evidence="4">Type I DHQase</fullName>
    </alternativeName>
    <alternativeName>
        <fullName evidence="4">Type I dehydroquinase</fullName>
        <shortName evidence="4">DHQ1</shortName>
    </alternativeName>
</protein>
<comment type="function">
    <text evidence="4">Involved in the third step of the chorismate pathway, which leads to the biosynthesis of aromatic amino acids. Catalyzes the cis-dehydration of 3-dehydroquinate (DHQ) and introduces the first double bond of the aromatic ring to yield 3-dehydroshikimate.</text>
</comment>
<dbReference type="Pfam" id="PF01487">
    <property type="entry name" value="DHquinase_I"/>
    <property type="match status" value="1"/>
</dbReference>
<feature type="binding site" evidence="4">
    <location>
        <position position="208"/>
    </location>
    <ligand>
        <name>3-dehydroquinate</name>
        <dbReference type="ChEBI" id="CHEBI:32364"/>
    </ligand>
</feature>
<dbReference type="PANTHER" id="PTHR43699">
    <property type="entry name" value="3-DEHYDROQUINATE DEHYDRATASE"/>
    <property type="match status" value="1"/>
</dbReference>
<organism evidence="5 6">
    <name type="scientific">Thermosulfurimonas dismutans</name>
    <dbReference type="NCBI Taxonomy" id="999894"/>
    <lineage>
        <taxon>Bacteria</taxon>
        <taxon>Pseudomonadati</taxon>
        <taxon>Thermodesulfobacteriota</taxon>
        <taxon>Thermodesulfobacteria</taxon>
        <taxon>Thermodesulfobacteriales</taxon>
        <taxon>Thermodesulfobacteriaceae</taxon>
        <taxon>Thermosulfurimonas</taxon>
    </lineage>
</organism>
<evidence type="ECO:0000256" key="1">
    <source>
        <dbReference type="ARBA" id="ARBA00001864"/>
    </source>
</evidence>
<keyword evidence="6" id="KW-1185">Reference proteome</keyword>
<keyword evidence="4" id="KW-0057">Aromatic amino acid biosynthesis</keyword>
<evidence type="ECO:0000313" key="5">
    <source>
        <dbReference type="EMBL" id="OAQ21169.1"/>
    </source>
</evidence>
<comment type="pathway">
    <text evidence="4">Metabolic intermediate biosynthesis; chorismate biosynthesis; chorismate from D-erythrose 4-phosphate and phosphoenolpyruvate: step 3/7.</text>
</comment>
<gene>
    <name evidence="4" type="primary">aroD</name>
    <name evidence="5" type="ORF">TDIS_0821</name>
</gene>
<feature type="binding site" evidence="4">
    <location>
        <position position="204"/>
    </location>
    <ligand>
        <name>3-dehydroquinate</name>
        <dbReference type="ChEBI" id="CHEBI:32364"/>
    </ligand>
</feature>
<dbReference type="EMBL" id="LWLG01000003">
    <property type="protein sequence ID" value="OAQ21169.1"/>
    <property type="molecule type" value="Genomic_DNA"/>
</dbReference>
<comment type="similarity">
    <text evidence="4">Belongs to the type-I 3-dehydroquinase family.</text>
</comment>